<dbReference type="InterPro" id="IPR036875">
    <property type="entry name" value="Znf_CCHC_sf"/>
</dbReference>
<gene>
    <name evidence="18" type="ORF">LSTR_LSTR002103</name>
</gene>
<evidence type="ECO:0000256" key="7">
    <source>
        <dbReference type="ARBA" id="ARBA00023125"/>
    </source>
</evidence>
<evidence type="ECO:0000256" key="10">
    <source>
        <dbReference type="ARBA" id="ARBA00034617"/>
    </source>
</evidence>
<dbReference type="FunCoup" id="A0A482XR66">
    <property type="interactions" value="613"/>
</dbReference>
<evidence type="ECO:0000256" key="13">
    <source>
        <dbReference type="PROSITE-ProRule" id="PRU00047"/>
    </source>
</evidence>
<dbReference type="InParanoid" id="A0A482XR66"/>
<proteinExistence type="inferred from homology"/>
<feature type="domain" description="Helicase C-terminal" evidence="17">
    <location>
        <begin position="902"/>
        <end position="1079"/>
    </location>
</feature>
<evidence type="ECO:0000256" key="12">
    <source>
        <dbReference type="ARBA" id="ARBA00049360"/>
    </source>
</evidence>
<dbReference type="InterPro" id="IPR027417">
    <property type="entry name" value="P-loop_NTPase"/>
</dbReference>
<dbReference type="GO" id="GO:0008270">
    <property type="term" value="F:zinc ion binding"/>
    <property type="evidence" value="ECO:0007669"/>
    <property type="project" value="UniProtKB-KW"/>
</dbReference>
<keyword evidence="5" id="KW-0347">Helicase</keyword>
<dbReference type="GO" id="GO:0016787">
    <property type="term" value="F:hydrolase activity"/>
    <property type="evidence" value="ECO:0007669"/>
    <property type="project" value="UniProtKB-KW"/>
</dbReference>
<dbReference type="Pfam" id="PF00270">
    <property type="entry name" value="DEAD"/>
    <property type="match status" value="1"/>
</dbReference>
<dbReference type="OrthoDB" id="18781at2759"/>
<feature type="compositionally biased region" description="Acidic residues" evidence="14">
    <location>
        <begin position="631"/>
        <end position="641"/>
    </location>
</feature>
<keyword evidence="8" id="KW-0413">Isomerase</keyword>
<dbReference type="GO" id="GO:0000724">
    <property type="term" value="P:double-strand break repair via homologous recombination"/>
    <property type="evidence" value="ECO:0007669"/>
    <property type="project" value="TreeGrafter"/>
</dbReference>
<dbReference type="Pfam" id="PF11719">
    <property type="entry name" value="Drc1-Sld2"/>
    <property type="match status" value="1"/>
</dbReference>
<dbReference type="Proteomes" id="UP000291343">
    <property type="component" value="Unassembled WGS sequence"/>
</dbReference>
<dbReference type="Pfam" id="PF00098">
    <property type="entry name" value="zf-CCHC"/>
    <property type="match status" value="1"/>
</dbReference>
<feature type="domain" description="CCHC-type" evidence="15">
    <location>
        <begin position="549"/>
        <end position="563"/>
    </location>
</feature>
<dbReference type="SMR" id="A0A482XR66"/>
<feature type="region of interest" description="Disordered" evidence="14">
    <location>
        <begin position="206"/>
        <end position="230"/>
    </location>
</feature>
<feature type="region of interest" description="Disordered" evidence="14">
    <location>
        <begin position="299"/>
        <end position="318"/>
    </location>
</feature>
<accession>A0A482XR66</accession>
<keyword evidence="4" id="KW-0378">Hydrolase</keyword>
<feature type="compositionally biased region" description="Polar residues" evidence="14">
    <location>
        <begin position="382"/>
        <end position="394"/>
    </location>
</feature>
<evidence type="ECO:0000259" key="15">
    <source>
        <dbReference type="PROSITE" id="PS50158"/>
    </source>
</evidence>
<feature type="region of interest" description="Disordered" evidence="14">
    <location>
        <begin position="366"/>
        <end position="405"/>
    </location>
</feature>
<feature type="compositionally biased region" description="Polar residues" evidence="14">
    <location>
        <begin position="610"/>
        <end position="628"/>
    </location>
</feature>
<protein>
    <recommendedName>
        <fullName evidence="11">DNA 3'-5' helicase</fullName>
        <ecNumber evidence="11">5.6.2.4</ecNumber>
    </recommendedName>
</protein>
<evidence type="ECO:0000256" key="8">
    <source>
        <dbReference type="ARBA" id="ARBA00023235"/>
    </source>
</evidence>
<keyword evidence="9" id="KW-0539">Nucleus</keyword>
<dbReference type="SMART" id="SM00490">
    <property type="entry name" value="HELICc"/>
    <property type="match status" value="1"/>
</dbReference>
<comment type="similarity">
    <text evidence="2">Belongs to the helicase family. RecQ subfamily.</text>
</comment>
<dbReference type="EMBL" id="QKKF02002849">
    <property type="protein sequence ID" value="RZF48037.1"/>
    <property type="molecule type" value="Genomic_DNA"/>
</dbReference>
<dbReference type="GO" id="GO:0005634">
    <property type="term" value="C:nucleus"/>
    <property type="evidence" value="ECO:0007669"/>
    <property type="project" value="UniProtKB-SubCell"/>
</dbReference>
<keyword evidence="6" id="KW-0067">ATP-binding</keyword>
<name>A0A482XR66_LAOST</name>
<evidence type="ECO:0000256" key="11">
    <source>
        <dbReference type="ARBA" id="ARBA00034808"/>
    </source>
</evidence>
<dbReference type="InterPro" id="IPR004589">
    <property type="entry name" value="DNA_helicase_ATP-dep_RecQ"/>
</dbReference>
<comment type="caution">
    <text evidence="18">The sequence shown here is derived from an EMBL/GenBank/DDBJ whole genome shotgun (WGS) entry which is preliminary data.</text>
</comment>
<dbReference type="PANTHER" id="PTHR13710:SF108">
    <property type="entry name" value="ATP-DEPENDENT DNA HELICASE Q4"/>
    <property type="match status" value="1"/>
</dbReference>
<dbReference type="SMART" id="SM00487">
    <property type="entry name" value="DEXDc"/>
    <property type="match status" value="1"/>
</dbReference>
<keyword evidence="13" id="KW-0862">Zinc</keyword>
<sequence>MDDNAMNLKYLKCKYKVKKWESDFIKENGIAPSKADIKAAPSKIKEAYRIYWKLKTQVLENSISIDEDAQDCFSPNSSSASLTNLDRSSCDINLSETIDNSSFNILLNESTLSVLGSENLRNNKENVESSLVDKPIDVPEKESILKDDKKVESGIGVEEGVNSKNVWGEHLSKKNIESKKSLKPKTSVSYSFSEKLFKNFNLNKRNPRKSLKKKKTDNSSTKLEDLNKTDVGEEKLNDTLNISDEAKDIVLTPNKPEDNSEALNVSKHDSSEEPVSVFNLFDEKVKVLIKSTPINMQPSNILPPTSMKNSKISSSAPRSFNKGWLERTNAHNKLSISNSFDSGIDSGESVLGNPAFPASSTTQNCYLDDEKANDSPPIALNESYSNAQSPNATNDSDDDLVCNSDTENSQSVFSLPIVTKKRSLQMYKSDNNIEQALKRIRIEHTVDKSRAVESSHNVTAKIDSDPSEKNNSKKTTNMSDNERKEALLRKKVASGKANENFVRINIQKKVYVRGKKNLNFSKYKKQQWKKKKSQLSFSGNGEDASAYLKCSKCGDTGHFARNCIRGLDKLIPKEEFDEMEDDCPFPSLEEAEELAKAVADQMCSKKKRNPTSTGNSTTEDTGASSASQDYVFDDENETTVENTDDVEEKLLGTTDVKQCAPPLFQLNDDGTIPDTPLSVTQGLRQFGHSSFRSGQEETVMRIMCGLSTLVTLSTGSGKSLCYQLPAYLYRKYSKEPCITLVISPLISLMEDQIVTMLKAPIKIGCFHMNQTTKQRQNFLDLLKSGEMDVLLVSPEMIVSNDRLPGGLGKVFQDLPPIAFVCIDEAHCISQWSSNFRPSYLMLCKVLYYPFGVKTFLGLTATATQITISGITDELGVPDGQNGIISDEPLPKNLILTVSNDEDKDNALIELLQSSRFGVPNSVIIYCTRRDDCERVAVYIRTRLQFEEAARKSTKIRGRISVVAEPYHAGLSAAKRKRVQESFMTGVLRIVVATIAFGMGINKQDIRGIIHYNIPNSFERYVQEVGRAGRDGNPAYCHLFLDHEGGDLGELRRHVFGDSMDRHTIRKLLQRVFVPCKCEQNECSRHEVAFAVADTVEALDLKEESIATLLCYLELHPKRWITNLPNSYTMCKVQSYKGGKYLCTAALKCPPLAVAVSKELSKGTKKEKLGSLSFPIIELAAELGWDSGMLKYHLKQLEWADKEGGIRCRTGILVEFSEVGFRIQAPGNLSSDDLDSALDSLHQRVKEQETTTLTKLHTIFETLTSFSQKNVELCLQDDCVGSSDKLKAKIRQYFVNNCDLIPPVIPETKLKNEDQVASDVRNLVSMYRNSNLTSRSIARIFYGIASPNFPALTMSRNKFWRAHLHEDFNLLCTTAAKVLLSMR</sequence>
<keyword evidence="3" id="KW-0547">Nucleotide-binding</keyword>
<evidence type="ECO:0000256" key="14">
    <source>
        <dbReference type="SAM" id="MobiDB-lite"/>
    </source>
</evidence>
<dbReference type="Pfam" id="PF00271">
    <property type="entry name" value="Helicase_C"/>
    <property type="match status" value="1"/>
</dbReference>
<evidence type="ECO:0000256" key="3">
    <source>
        <dbReference type="ARBA" id="ARBA00022741"/>
    </source>
</evidence>
<evidence type="ECO:0000256" key="9">
    <source>
        <dbReference type="ARBA" id="ARBA00023242"/>
    </source>
</evidence>
<dbReference type="PROSITE" id="PS51192">
    <property type="entry name" value="HELICASE_ATP_BIND_1"/>
    <property type="match status" value="1"/>
</dbReference>
<dbReference type="GO" id="GO:0005737">
    <property type="term" value="C:cytoplasm"/>
    <property type="evidence" value="ECO:0007669"/>
    <property type="project" value="TreeGrafter"/>
</dbReference>
<dbReference type="SUPFAM" id="SSF57756">
    <property type="entry name" value="Retrovirus zinc finger-like domains"/>
    <property type="match status" value="1"/>
</dbReference>
<dbReference type="InterPro" id="IPR014001">
    <property type="entry name" value="Helicase_ATP-bd"/>
</dbReference>
<evidence type="ECO:0000256" key="4">
    <source>
        <dbReference type="ARBA" id="ARBA00022801"/>
    </source>
</evidence>
<dbReference type="Gene3D" id="3.40.50.300">
    <property type="entry name" value="P-loop containing nucleotide triphosphate hydrolases"/>
    <property type="match status" value="2"/>
</dbReference>
<keyword evidence="13" id="KW-0863">Zinc-finger</keyword>
<dbReference type="FunFam" id="3.40.50.300:FF:000772">
    <property type="entry name" value="ATP-dependent DNA helicase Q4"/>
    <property type="match status" value="1"/>
</dbReference>
<dbReference type="GO" id="GO:0005524">
    <property type="term" value="F:ATP binding"/>
    <property type="evidence" value="ECO:0007669"/>
    <property type="project" value="UniProtKB-KW"/>
</dbReference>
<evidence type="ECO:0000313" key="19">
    <source>
        <dbReference type="Proteomes" id="UP000291343"/>
    </source>
</evidence>
<evidence type="ECO:0000259" key="16">
    <source>
        <dbReference type="PROSITE" id="PS51192"/>
    </source>
</evidence>
<dbReference type="InterPro" id="IPR021110">
    <property type="entry name" value="DNA_rep_checkpnt_protein"/>
</dbReference>
<feature type="region of interest" description="Disordered" evidence="14">
    <location>
        <begin position="448"/>
        <end position="484"/>
    </location>
</feature>
<evidence type="ECO:0000256" key="1">
    <source>
        <dbReference type="ARBA" id="ARBA00004123"/>
    </source>
</evidence>
<dbReference type="EC" id="5.6.2.4" evidence="11"/>
<dbReference type="InterPro" id="IPR001878">
    <property type="entry name" value="Znf_CCHC"/>
</dbReference>
<dbReference type="PANTHER" id="PTHR13710">
    <property type="entry name" value="DNA HELICASE RECQ FAMILY MEMBER"/>
    <property type="match status" value="1"/>
</dbReference>
<keyword evidence="13" id="KW-0479">Metal-binding</keyword>
<evidence type="ECO:0000256" key="5">
    <source>
        <dbReference type="ARBA" id="ARBA00022806"/>
    </source>
</evidence>
<dbReference type="InterPro" id="IPR011545">
    <property type="entry name" value="DEAD/DEAH_box_helicase_dom"/>
</dbReference>
<dbReference type="SMART" id="SM00343">
    <property type="entry name" value="ZnF_C2HC"/>
    <property type="match status" value="1"/>
</dbReference>
<dbReference type="Gene3D" id="1.10.10.1460">
    <property type="match status" value="1"/>
</dbReference>
<keyword evidence="19" id="KW-1185">Reference proteome</keyword>
<dbReference type="SUPFAM" id="SSF52540">
    <property type="entry name" value="P-loop containing nucleoside triphosphate hydrolases"/>
    <property type="match status" value="1"/>
</dbReference>
<dbReference type="GO" id="GO:0009378">
    <property type="term" value="F:four-way junction helicase activity"/>
    <property type="evidence" value="ECO:0007669"/>
    <property type="project" value="TreeGrafter"/>
</dbReference>
<feature type="compositionally biased region" description="Basic residues" evidence="14">
    <location>
        <begin position="206"/>
        <end position="215"/>
    </location>
</feature>
<dbReference type="CDD" id="cd22289">
    <property type="entry name" value="RecQL4_SLD2_NTD"/>
    <property type="match status" value="1"/>
</dbReference>
<evidence type="ECO:0000256" key="6">
    <source>
        <dbReference type="ARBA" id="ARBA00022840"/>
    </source>
</evidence>
<evidence type="ECO:0000313" key="18">
    <source>
        <dbReference type="EMBL" id="RZF48037.1"/>
    </source>
</evidence>
<feature type="compositionally biased region" description="Basic and acidic residues" evidence="14">
    <location>
        <begin position="462"/>
        <end position="471"/>
    </location>
</feature>
<reference evidence="18 19" key="1">
    <citation type="journal article" date="2017" name="Gigascience">
        <title>Genome sequence of the small brown planthopper, Laodelphax striatellus.</title>
        <authorList>
            <person name="Zhu J."/>
            <person name="Jiang F."/>
            <person name="Wang X."/>
            <person name="Yang P."/>
            <person name="Bao Y."/>
            <person name="Zhao W."/>
            <person name="Wang W."/>
            <person name="Lu H."/>
            <person name="Wang Q."/>
            <person name="Cui N."/>
            <person name="Li J."/>
            <person name="Chen X."/>
            <person name="Luo L."/>
            <person name="Yu J."/>
            <person name="Kang L."/>
            <person name="Cui F."/>
        </authorList>
    </citation>
    <scope>NUCLEOTIDE SEQUENCE [LARGE SCALE GENOMIC DNA]</scope>
    <source>
        <strain evidence="18">Lst14</strain>
    </source>
</reference>
<comment type="catalytic activity">
    <reaction evidence="10">
        <text>Couples ATP hydrolysis with the unwinding of duplex DNA by translocating in the 3'-5' direction.</text>
        <dbReference type="EC" id="5.6.2.4"/>
    </reaction>
</comment>
<feature type="region of interest" description="Disordered" evidence="14">
    <location>
        <begin position="247"/>
        <end position="268"/>
    </location>
</feature>
<dbReference type="GO" id="GO:0005694">
    <property type="term" value="C:chromosome"/>
    <property type="evidence" value="ECO:0007669"/>
    <property type="project" value="TreeGrafter"/>
</dbReference>
<dbReference type="PROSITE" id="PS51194">
    <property type="entry name" value="HELICASE_CTER"/>
    <property type="match status" value="1"/>
</dbReference>
<dbReference type="STRING" id="195883.A0A482XR66"/>
<evidence type="ECO:0000256" key="2">
    <source>
        <dbReference type="ARBA" id="ARBA00005446"/>
    </source>
</evidence>
<feature type="region of interest" description="Disordered" evidence="14">
    <location>
        <begin position="601"/>
        <end position="641"/>
    </location>
</feature>
<dbReference type="PROSITE" id="PS50158">
    <property type="entry name" value="ZF_CCHC"/>
    <property type="match status" value="1"/>
</dbReference>
<dbReference type="GO" id="GO:0043138">
    <property type="term" value="F:3'-5' DNA helicase activity"/>
    <property type="evidence" value="ECO:0007669"/>
    <property type="project" value="UniProtKB-EC"/>
</dbReference>
<comment type="subcellular location">
    <subcellularLocation>
        <location evidence="1">Nucleus</location>
    </subcellularLocation>
</comment>
<dbReference type="NCBIfam" id="TIGR00614">
    <property type="entry name" value="recQ_fam"/>
    <property type="match status" value="1"/>
</dbReference>
<dbReference type="InterPro" id="IPR001650">
    <property type="entry name" value="Helicase_C-like"/>
</dbReference>
<dbReference type="GO" id="GO:0006260">
    <property type="term" value="P:DNA replication"/>
    <property type="evidence" value="ECO:0007669"/>
    <property type="project" value="InterPro"/>
</dbReference>
<evidence type="ECO:0000259" key="17">
    <source>
        <dbReference type="PROSITE" id="PS51194"/>
    </source>
</evidence>
<organism evidence="18 19">
    <name type="scientific">Laodelphax striatellus</name>
    <name type="common">Small brown planthopper</name>
    <name type="synonym">Delphax striatella</name>
    <dbReference type="NCBI Taxonomy" id="195883"/>
    <lineage>
        <taxon>Eukaryota</taxon>
        <taxon>Metazoa</taxon>
        <taxon>Ecdysozoa</taxon>
        <taxon>Arthropoda</taxon>
        <taxon>Hexapoda</taxon>
        <taxon>Insecta</taxon>
        <taxon>Pterygota</taxon>
        <taxon>Neoptera</taxon>
        <taxon>Paraneoptera</taxon>
        <taxon>Hemiptera</taxon>
        <taxon>Auchenorrhyncha</taxon>
        <taxon>Fulgoroidea</taxon>
        <taxon>Delphacidae</taxon>
        <taxon>Criomorphinae</taxon>
        <taxon>Laodelphax</taxon>
    </lineage>
</organism>
<feature type="domain" description="Helicase ATP-binding" evidence="16">
    <location>
        <begin position="699"/>
        <end position="880"/>
    </location>
</feature>
<comment type="catalytic activity">
    <reaction evidence="12">
        <text>ATP + H2O = ADP + phosphate + H(+)</text>
        <dbReference type="Rhea" id="RHEA:13065"/>
        <dbReference type="ChEBI" id="CHEBI:15377"/>
        <dbReference type="ChEBI" id="CHEBI:15378"/>
        <dbReference type="ChEBI" id="CHEBI:30616"/>
        <dbReference type="ChEBI" id="CHEBI:43474"/>
        <dbReference type="ChEBI" id="CHEBI:456216"/>
    </reaction>
</comment>
<dbReference type="GO" id="GO:0003677">
    <property type="term" value="F:DNA binding"/>
    <property type="evidence" value="ECO:0007669"/>
    <property type="project" value="UniProtKB-KW"/>
</dbReference>
<keyword evidence="7" id="KW-0238">DNA-binding</keyword>